<evidence type="ECO:0000313" key="1">
    <source>
        <dbReference type="EMBL" id="MDG3586265.1"/>
    </source>
</evidence>
<accession>A0ABT6FSN1</accession>
<dbReference type="InterPro" id="IPR011008">
    <property type="entry name" value="Dimeric_a/b-barrel"/>
</dbReference>
<keyword evidence="2" id="KW-1185">Reference proteome</keyword>
<protein>
    <recommendedName>
        <fullName evidence="3">YCII-related domain-containing protein</fullName>
    </recommendedName>
</protein>
<name>A0ABT6FSN1_9FLAO</name>
<organism evidence="1 2">
    <name type="scientific">Galbibacter pacificus</name>
    <dbReference type="NCBI Taxonomy" id="2996052"/>
    <lineage>
        <taxon>Bacteria</taxon>
        <taxon>Pseudomonadati</taxon>
        <taxon>Bacteroidota</taxon>
        <taxon>Flavobacteriia</taxon>
        <taxon>Flavobacteriales</taxon>
        <taxon>Flavobacteriaceae</taxon>
        <taxon>Galbibacter</taxon>
    </lineage>
</organism>
<evidence type="ECO:0000313" key="2">
    <source>
        <dbReference type="Proteomes" id="UP001153642"/>
    </source>
</evidence>
<reference evidence="1" key="1">
    <citation type="submission" date="2022-11" db="EMBL/GenBank/DDBJ databases">
        <title>High-quality draft genome sequence of Galbibacter sp. strain CMA-7.</title>
        <authorList>
            <person name="Wei L."/>
            <person name="Dong C."/>
            <person name="Shao Z."/>
        </authorList>
    </citation>
    <scope>NUCLEOTIDE SEQUENCE</scope>
    <source>
        <strain evidence="1">CMA-7</strain>
    </source>
</reference>
<gene>
    <name evidence="1" type="ORF">OSR52_10320</name>
</gene>
<dbReference type="EMBL" id="JAPMUA010000003">
    <property type="protein sequence ID" value="MDG3586265.1"/>
    <property type="molecule type" value="Genomic_DNA"/>
</dbReference>
<dbReference type="Proteomes" id="UP001153642">
    <property type="component" value="Unassembled WGS sequence"/>
</dbReference>
<evidence type="ECO:0008006" key="3">
    <source>
        <dbReference type="Google" id="ProtNLM"/>
    </source>
</evidence>
<dbReference type="Gene3D" id="3.30.70.1060">
    <property type="entry name" value="Dimeric alpha+beta barrel"/>
    <property type="match status" value="1"/>
</dbReference>
<dbReference type="RefSeq" id="WP_277899827.1">
    <property type="nucleotide sequence ID" value="NZ_JAPMUA010000003.1"/>
</dbReference>
<sequence>MIRYFMPHVFSILGMNTALISFWHELLCTILPNGFQLPRRTFPVPQRTFKASTKYVGNGHLLLGGALENPAGGALLVFVGETDAMAKAFAQEDPYVVNGLIKSWQVRQWNVVVGNK</sequence>
<proteinExistence type="predicted"/>
<dbReference type="SUPFAM" id="SSF54909">
    <property type="entry name" value="Dimeric alpha+beta barrel"/>
    <property type="match status" value="1"/>
</dbReference>
<comment type="caution">
    <text evidence="1">The sequence shown here is derived from an EMBL/GenBank/DDBJ whole genome shotgun (WGS) entry which is preliminary data.</text>
</comment>